<sequence>MCFFGNALDTTTKYTDSEWHHWAVTFNSTTKKRYIFRDGQIVASDTSASNFTGSGDLLIGNFVIATPDDYYKGKIDEFRVWGVERTQAQIIEYMNQTLVGDETGLIAYYNFDQ</sequence>
<evidence type="ECO:0000313" key="2">
    <source>
        <dbReference type="Proteomes" id="UP000189670"/>
    </source>
</evidence>
<dbReference type="EMBL" id="ATBP01002755">
    <property type="protein sequence ID" value="ETR65507.1"/>
    <property type="molecule type" value="Genomic_DNA"/>
</dbReference>
<reference evidence="2" key="1">
    <citation type="submission" date="2012-11" db="EMBL/GenBank/DDBJ databases">
        <authorList>
            <person name="Lucero-Rivera Y.E."/>
            <person name="Tovar-Ramirez D."/>
        </authorList>
    </citation>
    <scope>NUCLEOTIDE SEQUENCE [LARGE SCALE GENOMIC DNA]</scope>
    <source>
        <strain evidence="2">Araruama</strain>
    </source>
</reference>
<dbReference type="AlphaFoldDB" id="A0A1V1NSE8"/>
<gene>
    <name evidence="1" type="ORF">OMM_14141</name>
</gene>
<dbReference type="Gene3D" id="2.60.120.200">
    <property type="match status" value="1"/>
</dbReference>
<dbReference type="InterPro" id="IPR013320">
    <property type="entry name" value="ConA-like_dom_sf"/>
</dbReference>
<proteinExistence type="predicted"/>
<feature type="non-terminal residue" evidence="1">
    <location>
        <position position="113"/>
    </location>
</feature>
<comment type="caution">
    <text evidence="1">The sequence shown here is derived from an EMBL/GenBank/DDBJ whole genome shotgun (WGS) entry which is preliminary data.</text>
</comment>
<accession>A0A1V1NSE8</accession>
<organism evidence="1 2">
    <name type="scientific">Candidatus Magnetoglobus multicellularis str. Araruama</name>
    <dbReference type="NCBI Taxonomy" id="890399"/>
    <lineage>
        <taxon>Bacteria</taxon>
        <taxon>Pseudomonadati</taxon>
        <taxon>Thermodesulfobacteriota</taxon>
        <taxon>Desulfobacteria</taxon>
        <taxon>Desulfobacterales</taxon>
        <taxon>Desulfobacteraceae</taxon>
        <taxon>Candidatus Magnetoglobus</taxon>
    </lineage>
</organism>
<evidence type="ECO:0008006" key="3">
    <source>
        <dbReference type="Google" id="ProtNLM"/>
    </source>
</evidence>
<protein>
    <recommendedName>
        <fullName evidence="3">LamG-like jellyroll fold domain-containing protein</fullName>
    </recommendedName>
</protein>
<evidence type="ECO:0000313" key="1">
    <source>
        <dbReference type="EMBL" id="ETR65507.1"/>
    </source>
</evidence>
<dbReference type="Proteomes" id="UP000189670">
    <property type="component" value="Unassembled WGS sequence"/>
</dbReference>
<dbReference type="SUPFAM" id="SSF49899">
    <property type="entry name" value="Concanavalin A-like lectins/glucanases"/>
    <property type="match status" value="1"/>
</dbReference>
<dbReference type="Pfam" id="PF13385">
    <property type="entry name" value="Laminin_G_3"/>
    <property type="match status" value="1"/>
</dbReference>
<name>A0A1V1NSE8_9BACT</name>